<evidence type="ECO:0000256" key="1">
    <source>
        <dbReference type="ARBA" id="ARBA00022741"/>
    </source>
</evidence>
<dbReference type="Proteomes" id="UP000432715">
    <property type="component" value="Unassembled WGS sequence"/>
</dbReference>
<keyword evidence="2" id="KW-0058">Aromatic hydrocarbons catabolism</keyword>
<evidence type="ECO:0000313" key="11">
    <source>
        <dbReference type="Proteomes" id="UP000432715"/>
    </source>
</evidence>
<proteinExistence type="predicted"/>
<evidence type="ECO:0000256" key="7">
    <source>
        <dbReference type="ARBA" id="ARBA00023163"/>
    </source>
</evidence>
<dbReference type="Pfam" id="PF00158">
    <property type="entry name" value="Sigma54_activat"/>
    <property type="match status" value="1"/>
</dbReference>
<keyword evidence="3" id="KW-0067">ATP-binding</keyword>
<gene>
    <name evidence="10" type="ORF">F8154_02610</name>
</gene>
<dbReference type="Pfam" id="PF18024">
    <property type="entry name" value="HTH_50"/>
    <property type="match status" value="1"/>
</dbReference>
<dbReference type="InterPro" id="IPR058031">
    <property type="entry name" value="AAA_lid_NorR"/>
</dbReference>
<dbReference type="PROSITE" id="PS00688">
    <property type="entry name" value="SIGMA54_INTERACT_3"/>
    <property type="match status" value="1"/>
</dbReference>
<feature type="domain" description="Sigma-54 factor interaction" evidence="9">
    <location>
        <begin position="47"/>
        <end position="275"/>
    </location>
</feature>
<dbReference type="GO" id="GO:0005524">
    <property type="term" value="F:ATP binding"/>
    <property type="evidence" value="ECO:0007669"/>
    <property type="project" value="UniProtKB-KW"/>
</dbReference>
<dbReference type="PANTHER" id="PTHR32071:SF57">
    <property type="entry name" value="C4-DICARBOXYLATE TRANSPORT TRANSCRIPTIONAL REGULATORY PROTEIN DCTD"/>
    <property type="match status" value="1"/>
</dbReference>
<dbReference type="SUPFAM" id="SSF52540">
    <property type="entry name" value="P-loop containing nucleoside triphosphate hydrolases"/>
    <property type="match status" value="1"/>
</dbReference>
<dbReference type="Gene3D" id="1.10.10.60">
    <property type="entry name" value="Homeodomain-like"/>
    <property type="match status" value="1"/>
</dbReference>
<dbReference type="FunFam" id="3.40.50.300:FF:000006">
    <property type="entry name" value="DNA-binding transcriptional regulator NtrC"/>
    <property type="match status" value="1"/>
</dbReference>
<evidence type="ECO:0000256" key="8">
    <source>
        <dbReference type="ARBA" id="ARBA00029500"/>
    </source>
</evidence>
<organism evidence="10 11">
    <name type="scientific">Alkaliphilus pronyensis</name>
    <dbReference type="NCBI Taxonomy" id="1482732"/>
    <lineage>
        <taxon>Bacteria</taxon>
        <taxon>Bacillati</taxon>
        <taxon>Bacillota</taxon>
        <taxon>Clostridia</taxon>
        <taxon>Peptostreptococcales</taxon>
        <taxon>Natronincolaceae</taxon>
        <taxon>Alkaliphilus</taxon>
    </lineage>
</organism>
<dbReference type="CDD" id="cd00009">
    <property type="entry name" value="AAA"/>
    <property type="match status" value="1"/>
</dbReference>
<dbReference type="PANTHER" id="PTHR32071">
    <property type="entry name" value="TRANSCRIPTIONAL REGULATORY PROTEIN"/>
    <property type="match status" value="1"/>
</dbReference>
<dbReference type="PROSITE" id="PS00676">
    <property type="entry name" value="SIGMA54_INTERACT_2"/>
    <property type="match status" value="1"/>
</dbReference>
<keyword evidence="4" id="KW-0805">Transcription regulation</keyword>
<dbReference type="SUPFAM" id="SSF46689">
    <property type="entry name" value="Homeodomain-like"/>
    <property type="match status" value="1"/>
</dbReference>
<keyword evidence="6" id="KW-0010">Activator</keyword>
<evidence type="ECO:0000256" key="3">
    <source>
        <dbReference type="ARBA" id="ARBA00022840"/>
    </source>
</evidence>
<keyword evidence="5" id="KW-0238">DNA-binding</keyword>
<sequence length="362" mass="41061">MDESKFIGIMATYRELEDGEVEDKQVLHLPAATANAKIELSPPFKKMIGKSPMLIRALWSAEKAAQTNSTVLIRGESGTGKELVAKAIHEISDRQKNSFVRVNCGAIPANLLESELFGHEQGAFTGAIRRKIGKFQQASGGTIFLDEIGDMPLEMQVKLLRLIQEKEFERVGGNETIRCDVRIIAATHRNLEEQIIEGSFREDLYYRLNIVPVNLPALRERKEDIPLLCKHFMNKIKKLNNIDKNLDEEAIKALVQYNWPGNVRELENLIERLIVLSEGETITIDELPSNITNIYRVNYDKSNENGLINFDKNGQIATLDQYEMEIIKYALQRFKSFNAAAKALGITHKTVAFKARKYNIIE</sequence>
<dbReference type="InterPro" id="IPR025944">
    <property type="entry name" value="Sigma_54_int_dom_CS"/>
</dbReference>
<dbReference type="SMART" id="SM00382">
    <property type="entry name" value="AAA"/>
    <property type="match status" value="1"/>
</dbReference>
<dbReference type="InterPro" id="IPR025943">
    <property type="entry name" value="Sigma_54_int_dom_ATP-bd_2"/>
</dbReference>
<dbReference type="AlphaFoldDB" id="A0A6I0F587"/>
<keyword evidence="11" id="KW-1185">Reference proteome</keyword>
<evidence type="ECO:0000256" key="6">
    <source>
        <dbReference type="ARBA" id="ARBA00023159"/>
    </source>
</evidence>
<evidence type="ECO:0000256" key="4">
    <source>
        <dbReference type="ARBA" id="ARBA00023015"/>
    </source>
</evidence>
<dbReference type="InterPro" id="IPR030828">
    <property type="entry name" value="HTH_TyrR"/>
</dbReference>
<dbReference type="InterPro" id="IPR025662">
    <property type="entry name" value="Sigma_54_int_dom_ATP-bd_1"/>
</dbReference>
<dbReference type="Pfam" id="PF25601">
    <property type="entry name" value="AAA_lid_14"/>
    <property type="match status" value="1"/>
</dbReference>
<dbReference type="InterPro" id="IPR003593">
    <property type="entry name" value="AAA+_ATPase"/>
</dbReference>
<dbReference type="GO" id="GO:0003677">
    <property type="term" value="F:DNA binding"/>
    <property type="evidence" value="ECO:0007669"/>
    <property type="project" value="UniProtKB-KW"/>
</dbReference>
<dbReference type="GO" id="GO:0006355">
    <property type="term" value="P:regulation of DNA-templated transcription"/>
    <property type="evidence" value="ECO:0007669"/>
    <property type="project" value="InterPro"/>
</dbReference>
<keyword evidence="1" id="KW-0547">Nucleotide-binding</keyword>
<name>A0A6I0F587_9FIRM</name>
<evidence type="ECO:0000256" key="2">
    <source>
        <dbReference type="ARBA" id="ARBA00022797"/>
    </source>
</evidence>
<keyword evidence="7" id="KW-0804">Transcription</keyword>
<dbReference type="InterPro" id="IPR027417">
    <property type="entry name" value="P-loop_NTPase"/>
</dbReference>
<evidence type="ECO:0000259" key="9">
    <source>
        <dbReference type="PROSITE" id="PS50045"/>
    </source>
</evidence>
<dbReference type="InterPro" id="IPR009057">
    <property type="entry name" value="Homeodomain-like_sf"/>
</dbReference>
<dbReference type="PROSITE" id="PS50045">
    <property type="entry name" value="SIGMA54_INTERACT_4"/>
    <property type="match status" value="1"/>
</dbReference>
<reference evidence="10 11" key="1">
    <citation type="submission" date="2019-10" db="EMBL/GenBank/DDBJ databases">
        <title>Alkaliphilus serpentinus sp. nov. and Alkaliphilus pronyensis sp. nov., two novel anaerobic alkaliphilic species isolated from the serpentinized-hosted hydrothermal field of the Prony Bay (New Caledonia).</title>
        <authorList>
            <person name="Postec A."/>
        </authorList>
    </citation>
    <scope>NUCLEOTIDE SEQUENCE [LARGE SCALE GENOMIC DNA]</scope>
    <source>
        <strain evidence="10 11">LacV</strain>
    </source>
</reference>
<dbReference type="FunFam" id="1.10.8.60:FF:000014">
    <property type="entry name" value="DNA-binding transcriptional regulator NtrC"/>
    <property type="match status" value="1"/>
</dbReference>
<dbReference type="Gene3D" id="1.10.8.60">
    <property type="match status" value="1"/>
</dbReference>
<evidence type="ECO:0000256" key="5">
    <source>
        <dbReference type="ARBA" id="ARBA00023125"/>
    </source>
</evidence>
<dbReference type="InterPro" id="IPR002078">
    <property type="entry name" value="Sigma_54_int"/>
</dbReference>
<protein>
    <recommendedName>
        <fullName evidence="8">HTH-type transcriptional regulatory protein TyrR</fullName>
    </recommendedName>
</protein>
<comment type="caution">
    <text evidence="10">The sequence shown here is derived from an EMBL/GenBank/DDBJ whole genome shotgun (WGS) entry which is preliminary data.</text>
</comment>
<accession>A0A6I0F587</accession>
<dbReference type="EMBL" id="WBZC01000009">
    <property type="protein sequence ID" value="KAB3537740.1"/>
    <property type="molecule type" value="Genomic_DNA"/>
</dbReference>
<dbReference type="PROSITE" id="PS00675">
    <property type="entry name" value="SIGMA54_INTERACT_1"/>
    <property type="match status" value="1"/>
</dbReference>
<dbReference type="OrthoDB" id="9803970at2"/>
<evidence type="ECO:0000313" key="10">
    <source>
        <dbReference type="EMBL" id="KAB3537740.1"/>
    </source>
</evidence>
<dbReference type="Gene3D" id="3.40.50.300">
    <property type="entry name" value="P-loop containing nucleotide triphosphate hydrolases"/>
    <property type="match status" value="1"/>
</dbReference>